<feature type="region of interest" description="Disordered" evidence="1">
    <location>
        <begin position="1"/>
        <end position="59"/>
    </location>
</feature>
<dbReference type="EMBL" id="JWZX01001972">
    <property type="protein sequence ID" value="KOO31633.1"/>
    <property type="molecule type" value="Genomic_DNA"/>
</dbReference>
<keyword evidence="3" id="KW-1185">Reference proteome</keyword>
<protein>
    <submittedName>
        <fullName evidence="2">Uncharacterized protein</fullName>
    </submittedName>
</protein>
<sequence length="267" mass="27692">MDPISSSSSPSYASPKRPLPPSATARTPRLSDDGPSFSSPAITSHFAAKRPRATPQDAPLGTGLQLRCVQRAGAITDVTGDTEQCKEMLLKPLGFRWERSLKVWRWDGNGDDSRDPTNELLVRAARDGVQVTHVKFRPAVAQKSARAILASLMADVESPSPASAAAPASEDDWQISDEALASLQDVVPLAAAPPPLATAPANDDDWQLSDEVLANLPDALPIGSQASRAIPSAPVAILDAPVAMAAPGGGSSASSVAGSSQAGSQIY</sequence>
<reference evidence="3" key="1">
    <citation type="journal article" date="2015" name="PLoS Genet.">
        <title>Genome Sequence and Transcriptome Analyses of Chrysochromulina tobin: Metabolic Tools for Enhanced Algal Fitness in the Prominent Order Prymnesiales (Haptophyceae).</title>
        <authorList>
            <person name="Hovde B.T."/>
            <person name="Deodato C.R."/>
            <person name="Hunsperger H.M."/>
            <person name="Ryken S.A."/>
            <person name="Yost W."/>
            <person name="Jha R.K."/>
            <person name="Patterson J."/>
            <person name="Monnat R.J. Jr."/>
            <person name="Barlow S.B."/>
            <person name="Starkenburg S.R."/>
            <person name="Cattolico R.A."/>
        </authorList>
    </citation>
    <scope>NUCLEOTIDE SEQUENCE</scope>
    <source>
        <strain evidence="3">CCMP291</strain>
    </source>
</reference>
<evidence type="ECO:0000313" key="2">
    <source>
        <dbReference type="EMBL" id="KOO31633.1"/>
    </source>
</evidence>
<comment type="caution">
    <text evidence="2">The sequence shown here is derived from an EMBL/GenBank/DDBJ whole genome shotgun (WGS) entry which is preliminary data.</text>
</comment>
<evidence type="ECO:0000256" key="1">
    <source>
        <dbReference type="SAM" id="MobiDB-lite"/>
    </source>
</evidence>
<feature type="region of interest" description="Disordered" evidence="1">
    <location>
        <begin position="246"/>
        <end position="267"/>
    </location>
</feature>
<dbReference type="Proteomes" id="UP000037460">
    <property type="component" value="Unassembled WGS sequence"/>
</dbReference>
<evidence type="ECO:0000313" key="3">
    <source>
        <dbReference type="Proteomes" id="UP000037460"/>
    </source>
</evidence>
<accession>A0A0M0JZS6</accession>
<organism evidence="2 3">
    <name type="scientific">Chrysochromulina tobinii</name>
    <dbReference type="NCBI Taxonomy" id="1460289"/>
    <lineage>
        <taxon>Eukaryota</taxon>
        <taxon>Haptista</taxon>
        <taxon>Haptophyta</taxon>
        <taxon>Prymnesiophyceae</taxon>
        <taxon>Prymnesiales</taxon>
        <taxon>Chrysochromulinaceae</taxon>
        <taxon>Chrysochromulina</taxon>
    </lineage>
</organism>
<feature type="compositionally biased region" description="Low complexity" evidence="1">
    <location>
        <begin position="1"/>
        <end position="15"/>
    </location>
</feature>
<proteinExistence type="predicted"/>
<name>A0A0M0JZS6_9EUKA</name>
<gene>
    <name evidence="2" type="ORF">Ctob_010628</name>
</gene>
<dbReference type="AlphaFoldDB" id="A0A0M0JZS6"/>